<accession>V3ZFR7</accession>
<organism evidence="2 3">
    <name type="scientific">Lottia gigantea</name>
    <name type="common">Giant owl limpet</name>
    <dbReference type="NCBI Taxonomy" id="225164"/>
    <lineage>
        <taxon>Eukaryota</taxon>
        <taxon>Metazoa</taxon>
        <taxon>Spiralia</taxon>
        <taxon>Lophotrochozoa</taxon>
        <taxon>Mollusca</taxon>
        <taxon>Gastropoda</taxon>
        <taxon>Patellogastropoda</taxon>
        <taxon>Lottioidea</taxon>
        <taxon>Lottiidae</taxon>
        <taxon>Lottia</taxon>
    </lineage>
</organism>
<feature type="non-terminal residue" evidence="2">
    <location>
        <position position="1"/>
    </location>
</feature>
<dbReference type="InterPro" id="IPR055181">
    <property type="entry name" value="FGAR-AT_PurM_N-like"/>
</dbReference>
<keyword evidence="3" id="KW-1185">Reference proteome</keyword>
<dbReference type="GO" id="GO:0004642">
    <property type="term" value="F:phosphoribosylformylglycinamidine synthase activity"/>
    <property type="evidence" value="ECO:0007669"/>
    <property type="project" value="TreeGrafter"/>
</dbReference>
<name>V3ZFR7_LOTGI</name>
<dbReference type="AlphaFoldDB" id="V3ZFR7"/>
<dbReference type="SUPFAM" id="SSF55326">
    <property type="entry name" value="PurM N-terminal domain-like"/>
    <property type="match status" value="1"/>
</dbReference>
<dbReference type="Proteomes" id="UP000030746">
    <property type="component" value="Unassembled WGS sequence"/>
</dbReference>
<feature type="domain" description="FGAR-AT PurM N-terminal-like" evidence="1">
    <location>
        <begin position="1"/>
        <end position="60"/>
    </location>
</feature>
<dbReference type="RefSeq" id="XP_009059290.1">
    <property type="nucleotide sequence ID" value="XM_009061042.1"/>
</dbReference>
<dbReference type="GeneID" id="20235022"/>
<dbReference type="KEGG" id="lgi:LOTGIDRAFT_145821"/>
<dbReference type="OrthoDB" id="5830053at2759"/>
<dbReference type="InterPro" id="IPR036921">
    <property type="entry name" value="PurM-like_N_sf"/>
</dbReference>
<gene>
    <name evidence="2" type="ORF">LOTGIDRAFT_145821</name>
</gene>
<dbReference type="GO" id="GO:0006164">
    <property type="term" value="P:purine nucleotide biosynthetic process"/>
    <property type="evidence" value="ECO:0007669"/>
    <property type="project" value="TreeGrafter"/>
</dbReference>
<dbReference type="HOGENOM" id="CLU_2712011_0_0_1"/>
<dbReference type="GO" id="GO:0005737">
    <property type="term" value="C:cytoplasm"/>
    <property type="evidence" value="ECO:0007669"/>
    <property type="project" value="TreeGrafter"/>
</dbReference>
<evidence type="ECO:0000313" key="2">
    <source>
        <dbReference type="EMBL" id="ESO90023.1"/>
    </source>
</evidence>
<dbReference type="Pfam" id="PF22689">
    <property type="entry name" value="FGAR-AT_PurM_N-like"/>
    <property type="match status" value="1"/>
</dbReference>
<dbReference type="PANTHER" id="PTHR10099:SF1">
    <property type="entry name" value="PHOSPHORIBOSYLFORMYLGLYCINAMIDINE SYNTHASE"/>
    <property type="match status" value="1"/>
</dbReference>
<dbReference type="Gene3D" id="3.30.1330.10">
    <property type="entry name" value="PurM-like, N-terminal domain"/>
    <property type="match status" value="1"/>
</dbReference>
<dbReference type="CTD" id="20235022"/>
<proteinExistence type="predicted"/>
<dbReference type="STRING" id="225164.V3ZFR7"/>
<reference evidence="2 3" key="1">
    <citation type="journal article" date="2013" name="Nature">
        <title>Insights into bilaterian evolution from three spiralian genomes.</title>
        <authorList>
            <person name="Simakov O."/>
            <person name="Marletaz F."/>
            <person name="Cho S.J."/>
            <person name="Edsinger-Gonzales E."/>
            <person name="Havlak P."/>
            <person name="Hellsten U."/>
            <person name="Kuo D.H."/>
            <person name="Larsson T."/>
            <person name="Lv J."/>
            <person name="Arendt D."/>
            <person name="Savage R."/>
            <person name="Osoegawa K."/>
            <person name="de Jong P."/>
            <person name="Grimwood J."/>
            <person name="Chapman J.A."/>
            <person name="Shapiro H."/>
            <person name="Aerts A."/>
            <person name="Otillar R.P."/>
            <person name="Terry A.Y."/>
            <person name="Boore J.L."/>
            <person name="Grigoriev I.V."/>
            <person name="Lindberg D.R."/>
            <person name="Seaver E.C."/>
            <person name="Weisblat D.A."/>
            <person name="Putnam N.H."/>
            <person name="Rokhsar D.S."/>
        </authorList>
    </citation>
    <scope>NUCLEOTIDE SEQUENCE [LARGE SCALE GENOMIC DNA]</scope>
</reference>
<sequence>DVKCSGNWMWPAKLPGEGVNLYIACQAMCQVMKELGIAVDGGKDSLSMAARVGGETIKAPGRISYSDLYQVPS</sequence>
<evidence type="ECO:0000313" key="3">
    <source>
        <dbReference type="Proteomes" id="UP000030746"/>
    </source>
</evidence>
<protein>
    <recommendedName>
        <fullName evidence="1">FGAR-AT PurM N-terminal-like domain-containing protein</fullName>
    </recommendedName>
</protein>
<evidence type="ECO:0000259" key="1">
    <source>
        <dbReference type="Pfam" id="PF22689"/>
    </source>
</evidence>
<dbReference type="PANTHER" id="PTHR10099">
    <property type="entry name" value="PHOSPHORIBOSYLFORMYLGLYCINAMIDINE SYNTHASE"/>
    <property type="match status" value="1"/>
</dbReference>
<dbReference type="EMBL" id="KB202494">
    <property type="protein sequence ID" value="ESO90023.1"/>
    <property type="molecule type" value="Genomic_DNA"/>
</dbReference>